<dbReference type="InterPro" id="IPR001992">
    <property type="entry name" value="T2SS_GspF/T4SS_PilC_CS"/>
</dbReference>
<evidence type="ECO:0000256" key="4">
    <source>
        <dbReference type="ARBA" id="ARBA00022475"/>
    </source>
</evidence>
<evidence type="ECO:0000313" key="13">
    <source>
        <dbReference type="Proteomes" id="UP000294919"/>
    </source>
</evidence>
<dbReference type="Proteomes" id="UP000294919">
    <property type="component" value="Unassembled WGS sequence"/>
</dbReference>
<feature type="transmembrane region" description="Helical" evidence="10">
    <location>
        <begin position="368"/>
        <end position="389"/>
    </location>
</feature>
<keyword evidence="7 10" id="KW-1133">Transmembrane helix</keyword>
<evidence type="ECO:0000256" key="6">
    <source>
        <dbReference type="ARBA" id="ARBA00022692"/>
    </source>
</evidence>
<keyword evidence="3 9" id="KW-0813">Transport</keyword>
<dbReference type="PANTHER" id="PTHR30012">
    <property type="entry name" value="GENERAL SECRETION PATHWAY PROTEIN"/>
    <property type="match status" value="1"/>
</dbReference>
<feature type="domain" description="Type II secretion system protein GspF" evidence="11">
    <location>
        <begin position="265"/>
        <end position="387"/>
    </location>
</feature>
<dbReference type="AlphaFoldDB" id="A0A4R2L0U0"/>
<feature type="domain" description="Type II secretion system protein GspF" evidence="11">
    <location>
        <begin position="63"/>
        <end position="185"/>
    </location>
</feature>
<dbReference type="RefSeq" id="WP_165916213.1">
    <property type="nucleotide sequence ID" value="NZ_SLWV01000003.1"/>
</dbReference>
<dbReference type="PROSITE" id="PS00874">
    <property type="entry name" value="T2SP_F"/>
    <property type="match status" value="1"/>
</dbReference>
<protein>
    <submittedName>
        <fullName evidence="12">Type II secretion system protein F (GspF)</fullName>
    </submittedName>
</protein>
<keyword evidence="6 9" id="KW-0812">Transmembrane</keyword>
<keyword evidence="4" id="KW-1003">Cell membrane</keyword>
<keyword evidence="8 10" id="KW-0472">Membrane</keyword>
<dbReference type="EMBL" id="SLWV01000003">
    <property type="protein sequence ID" value="TCO79172.1"/>
    <property type="molecule type" value="Genomic_DNA"/>
</dbReference>
<dbReference type="InterPro" id="IPR003004">
    <property type="entry name" value="GspF/PilC"/>
</dbReference>
<evidence type="ECO:0000259" key="11">
    <source>
        <dbReference type="Pfam" id="PF00482"/>
    </source>
</evidence>
<comment type="similarity">
    <text evidence="2 9">Belongs to the GSP F family.</text>
</comment>
<dbReference type="InterPro" id="IPR018076">
    <property type="entry name" value="T2SS_GspF_dom"/>
</dbReference>
<dbReference type="InterPro" id="IPR042094">
    <property type="entry name" value="T2SS_GspF_sf"/>
</dbReference>
<evidence type="ECO:0000256" key="5">
    <source>
        <dbReference type="ARBA" id="ARBA00022519"/>
    </source>
</evidence>
<gene>
    <name evidence="12" type="ORF">EV214_103225</name>
</gene>
<dbReference type="Pfam" id="PF00482">
    <property type="entry name" value="T2SSF"/>
    <property type="match status" value="2"/>
</dbReference>
<evidence type="ECO:0000256" key="8">
    <source>
        <dbReference type="ARBA" id="ARBA00023136"/>
    </source>
</evidence>
<evidence type="ECO:0000256" key="10">
    <source>
        <dbReference type="SAM" id="Phobius"/>
    </source>
</evidence>
<sequence>MPVYKYKALTKKGEYIGNTYNAGSKDEVIEMLRNRNYYPILIKKSNTWKFFCRSIPTKDLEIFCRQFYTMFHAGVNIVKCLTAIQMYTTNKKMGMILKNVQEGIEKGRTFSKSLADEKIFPQFFINMVEAGEMSGKLDMIMKRMAIHYEKENKLRRKIESAMVYPLILCVTSILVVIFLLTYVLPTFIILFQDAHVQLPLSTRILLKISTLCTRYGYEFFLAFLFLLCGIYYIGKDDRIKQFLDQLKFEIPAVKDMVKKIVSIRFSRTFSILLASGAPLITSLESTKKVIGNRFVENRMNIVVQRVTKGENLTNSVNKMGVFLPIVISMIEIGEESGTLDNMLDQTADFLDEEMDKTIQKMLPMIEPLFILFMAGIVGFIVLAMMMPVFNMMDTIS</sequence>
<reference evidence="12 13" key="1">
    <citation type="submission" date="2019-03" db="EMBL/GenBank/DDBJ databases">
        <title>Genomic Encyclopedia of Type Strains, Phase IV (KMG-IV): sequencing the most valuable type-strain genomes for metagenomic binning, comparative biology and taxonomic classification.</title>
        <authorList>
            <person name="Goeker M."/>
        </authorList>
    </citation>
    <scope>NUCLEOTIDE SEQUENCE [LARGE SCALE GENOMIC DNA]</scope>
    <source>
        <strain evidence="12 13">DSM 102940</strain>
    </source>
</reference>
<comment type="subcellular location">
    <subcellularLocation>
        <location evidence="1">Cell inner membrane</location>
        <topology evidence="1">Multi-pass membrane protein</topology>
    </subcellularLocation>
    <subcellularLocation>
        <location evidence="9">Cell membrane</location>
        <topology evidence="9">Multi-pass membrane protein</topology>
    </subcellularLocation>
</comment>
<evidence type="ECO:0000256" key="7">
    <source>
        <dbReference type="ARBA" id="ARBA00022989"/>
    </source>
</evidence>
<evidence type="ECO:0000313" key="12">
    <source>
        <dbReference type="EMBL" id="TCO79172.1"/>
    </source>
</evidence>
<comment type="caution">
    <text evidence="12">The sequence shown here is derived from an EMBL/GenBank/DDBJ whole genome shotgun (WGS) entry which is preliminary data.</text>
</comment>
<keyword evidence="5" id="KW-0997">Cell inner membrane</keyword>
<accession>A0A4R2L0U0</accession>
<proteinExistence type="inferred from homology"/>
<dbReference type="GO" id="GO:0009306">
    <property type="term" value="P:protein secretion"/>
    <property type="evidence" value="ECO:0007669"/>
    <property type="project" value="InterPro"/>
</dbReference>
<dbReference type="Gene3D" id="1.20.81.30">
    <property type="entry name" value="Type II secretion system (T2SS), domain F"/>
    <property type="match status" value="2"/>
</dbReference>
<feature type="transmembrane region" description="Helical" evidence="10">
    <location>
        <begin position="163"/>
        <end position="191"/>
    </location>
</feature>
<dbReference type="FunFam" id="1.20.81.30:FF:000001">
    <property type="entry name" value="Type II secretion system protein F"/>
    <property type="match status" value="2"/>
</dbReference>
<organism evidence="12 13">
    <name type="scientific">Marinisporobacter balticus</name>
    <dbReference type="NCBI Taxonomy" id="2018667"/>
    <lineage>
        <taxon>Bacteria</taxon>
        <taxon>Bacillati</taxon>
        <taxon>Bacillota</taxon>
        <taxon>Clostridia</taxon>
        <taxon>Peptostreptococcales</taxon>
        <taxon>Thermotaleaceae</taxon>
        <taxon>Marinisporobacter</taxon>
    </lineage>
</organism>
<evidence type="ECO:0000256" key="3">
    <source>
        <dbReference type="ARBA" id="ARBA00022448"/>
    </source>
</evidence>
<evidence type="ECO:0000256" key="1">
    <source>
        <dbReference type="ARBA" id="ARBA00004429"/>
    </source>
</evidence>
<keyword evidence="13" id="KW-1185">Reference proteome</keyword>
<name>A0A4R2L0U0_9FIRM</name>
<dbReference type="PRINTS" id="PR00812">
    <property type="entry name" value="BCTERIALGSPF"/>
</dbReference>
<dbReference type="PANTHER" id="PTHR30012:SF0">
    <property type="entry name" value="TYPE II SECRETION SYSTEM PROTEIN F-RELATED"/>
    <property type="match status" value="1"/>
</dbReference>
<evidence type="ECO:0000256" key="9">
    <source>
        <dbReference type="RuleBase" id="RU003923"/>
    </source>
</evidence>
<evidence type="ECO:0000256" key="2">
    <source>
        <dbReference type="ARBA" id="ARBA00005745"/>
    </source>
</evidence>
<dbReference type="GO" id="GO:0005886">
    <property type="term" value="C:plasma membrane"/>
    <property type="evidence" value="ECO:0007669"/>
    <property type="project" value="UniProtKB-SubCell"/>
</dbReference>
<feature type="transmembrane region" description="Helical" evidence="10">
    <location>
        <begin position="215"/>
        <end position="233"/>
    </location>
</feature>